<feature type="domain" description="D-isomer specific 2-hydroxyacid dehydrogenase NAD-binding" evidence="3">
    <location>
        <begin position="102"/>
        <end position="273"/>
    </location>
</feature>
<name>A0ABW1VRB6_9GAMM</name>
<accession>A0ABW1VRB6</accession>
<evidence type="ECO:0000313" key="4">
    <source>
        <dbReference type="EMBL" id="MFC6363599.1"/>
    </source>
</evidence>
<dbReference type="InterPro" id="IPR006140">
    <property type="entry name" value="D-isomer_DH_NAD-bd"/>
</dbReference>
<sequence>MHIICQFGDDYALASHWVTCLKQQLPGAKVSVWQPHMPPADFAIVWNPSQEMLDQQISLKAIFNAGAGVDAIRQLRLSEDIPVIRLEDAGMAEQMSDYISHAVLHHYREMDEYAVQSEKKIWQVRSPRNKNEYSVGILGFGVLGQAVAERIHALGFRVNAWSRTPHSSRNITLYSGDSRLNDFLSASRILVCLLPLTPSTRGILCTAHFHWLPDGAYIINAGRGEHLVNDDLLQALDSGKIAGATLDVVGQEPLPSYHPFWQHHKIRITPHISAATLPAVAVRQISEKITAILAGAGVSGRLDMCNGY</sequence>
<evidence type="ECO:0000259" key="3">
    <source>
        <dbReference type="Pfam" id="PF02826"/>
    </source>
</evidence>
<keyword evidence="5" id="KW-1185">Reference proteome</keyword>
<evidence type="ECO:0000256" key="1">
    <source>
        <dbReference type="ARBA" id="ARBA00023002"/>
    </source>
</evidence>
<organism evidence="4 5">
    <name type="scientific">Tatumella punctata</name>
    <dbReference type="NCBI Taxonomy" id="399969"/>
    <lineage>
        <taxon>Bacteria</taxon>
        <taxon>Pseudomonadati</taxon>
        <taxon>Pseudomonadota</taxon>
        <taxon>Gammaproteobacteria</taxon>
        <taxon>Enterobacterales</taxon>
        <taxon>Erwiniaceae</taxon>
        <taxon>Tatumella</taxon>
    </lineage>
</organism>
<reference evidence="5" key="1">
    <citation type="journal article" date="2019" name="Int. J. Syst. Evol. Microbiol.">
        <title>The Global Catalogue of Microorganisms (GCM) 10K type strain sequencing project: providing services to taxonomists for standard genome sequencing and annotation.</title>
        <authorList>
            <consortium name="The Broad Institute Genomics Platform"/>
            <consortium name="The Broad Institute Genome Sequencing Center for Infectious Disease"/>
            <person name="Wu L."/>
            <person name="Ma J."/>
        </authorList>
    </citation>
    <scope>NUCLEOTIDE SEQUENCE [LARGE SCALE GENOMIC DNA]</scope>
    <source>
        <strain evidence="5">CGMCC 4.1530</strain>
    </source>
</reference>
<dbReference type="Proteomes" id="UP001596215">
    <property type="component" value="Unassembled WGS sequence"/>
</dbReference>
<protein>
    <submittedName>
        <fullName evidence="4">2-hydroxyacid dehydrogenase</fullName>
    </submittedName>
</protein>
<comment type="caution">
    <text evidence="4">The sequence shown here is derived from an EMBL/GenBank/DDBJ whole genome shotgun (WGS) entry which is preliminary data.</text>
</comment>
<dbReference type="PROSITE" id="PS00671">
    <property type="entry name" value="D_2_HYDROXYACID_DH_3"/>
    <property type="match status" value="1"/>
</dbReference>
<dbReference type="SUPFAM" id="SSF51735">
    <property type="entry name" value="NAD(P)-binding Rossmann-fold domains"/>
    <property type="match status" value="1"/>
</dbReference>
<dbReference type="InterPro" id="IPR036291">
    <property type="entry name" value="NAD(P)-bd_dom_sf"/>
</dbReference>
<evidence type="ECO:0000313" key="5">
    <source>
        <dbReference type="Proteomes" id="UP001596215"/>
    </source>
</evidence>
<keyword evidence="1" id="KW-0560">Oxidoreductase</keyword>
<gene>
    <name evidence="4" type="ORF">ACFP73_16200</name>
</gene>
<dbReference type="PANTHER" id="PTHR43333">
    <property type="entry name" value="2-HACID_DH_C DOMAIN-CONTAINING PROTEIN"/>
    <property type="match status" value="1"/>
</dbReference>
<proteinExistence type="predicted"/>
<evidence type="ECO:0000256" key="2">
    <source>
        <dbReference type="ARBA" id="ARBA00023027"/>
    </source>
</evidence>
<dbReference type="RefSeq" id="WP_212709667.1">
    <property type="nucleotide sequence ID" value="NZ_BAAAFW010000004.1"/>
</dbReference>
<dbReference type="Pfam" id="PF02826">
    <property type="entry name" value="2-Hacid_dh_C"/>
    <property type="match status" value="1"/>
</dbReference>
<dbReference type="Gene3D" id="3.40.50.720">
    <property type="entry name" value="NAD(P)-binding Rossmann-like Domain"/>
    <property type="match status" value="2"/>
</dbReference>
<keyword evidence="2" id="KW-0520">NAD</keyword>
<dbReference type="PANTHER" id="PTHR43333:SF1">
    <property type="entry name" value="D-ISOMER SPECIFIC 2-HYDROXYACID DEHYDROGENASE NAD-BINDING DOMAIN-CONTAINING PROTEIN"/>
    <property type="match status" value="1"/>
</dbReference>
<dbReference type="CDD" id="cd12164">
    <property type="entry name" value="GDH_like_2"/>
    <property type="match status" value="1"/>
</dbReference>
<dbReference type="EMBL" id="JBHSUC010000038">
    <property type="protein sequence ID" value="MFC6363599.1"/>
    <property type="molecule type" value="Genomic_DNA"/>
</dbReference>
<dbReference type="InterPro" id="IPR029753">
    <property type="entry name" value="D-isomer_DH_CS"/>
</dbReference>